<dbReference type="InterPro" id="IPR001647">
    <property type="entry name" value="HTH_TetR"/>
</dbReference>
<reference evidence="4 5" key="1">
    <citation type="submission" date="2017-05" db="EMBL/GenBank/DDBJ databases">
        <title>Vagococcus spp. assemblies.</title>
        <authorList>
            <person name="Gulvik C.A."/>
        </authorList>
    </citation>
    <scope>NUCLEOTIDE SEQUENCE [LARGE SCALE GENOMIC DNA]</scope>
    <source>
        <strain evidence="4 5">DSM 24756</strain>
    </source>
</reference>
<name>A0A430AFG5_9ENTE</name>
<evidence type="ECO:0000313" key="4">
    <source>
        <dbReference type="EMBL" id="RSU06435.1"/>
    </source>
</evidence>
<sequence length="189" mass="22536">MKYDLTKKPTRGAIRTLSSFSSTMLLLLTKKAFEEITVNELCSLSNFPRATFYNYFDDKYDLINYCWHDLADQIHLEEVPLIDDRQLLNTFFDRLYFLFKEKQDLLNGVLKYNDYDSFLIGSFVSYMRKVMHALFKEQLETCDNKIPIEIISDHYSNTILLMLEWVFIQKKTEDLDSIHAYLDYLLKDI</sequence>
<dbReference type="OrthoDB" id="9810250at2"/>
<dbReference type="SUPFAM" id="SSF46689">
    <property type="entry name" value="Homeodomain-like"/>
    <property type="match status" value="1"/>
</dbReference>
<feature type="DNA-binding region" description="H-T-H motif" evidence="2">
    <location>
        <begin position="37"/>
        <end position="56"/>
    </location>
</feature>
<evidence type="ECO:0000259" key="3">
    <source>
        <dbReference type="PROSITE" id="PS50977"/>
    </source>
</evidence>
<dbReference type="PANTHER" id="PTHR43479">
    <property type="entry name" value="ACREF/ENVCD OPERON REPRESSOR-RELATED"/>
    <property type="match status" value="1"/>
</dbReference>
<evidence type="ECO:0000256" key="2">
    <source>
        <dbReference type="PROSITE-ProRule" id="PRU00335"/>
    </source>
</evidence>
<comment type="caution">
    <text evidence="4">The sequence shown here is derived from an EMBL/GenBank/DDBJ whole genome shotgun (WGS) entry which is preliminary data.</text>
</comment>
<dbReference type="InterPro" id="IPR050624">
    <property type="entry name" value="HTH-type_Tx_Regulator"/>
</dbReference>
<accession>A0A430AFG5</accession>
<dbReference type="InterPro" id="IPR009057">
    <property type="entry name" value="Homeodomain-like_sf"/>
</dbReference>
<dbReference type="EMBL" id="NGJZ01000003">
    <property type="protein sequence ID" value="RSU06435.1"/>
    <property type="molecule type" value="Genomic_DNA"/>
</dbReference>
<dbReference type="Proteomes" id="UP000288669">
    <property type="component" value="Unassembled WGS sequence"/>
</dbReference>
<evidence type="ECO:0000313" key="5">
    <source>
        <dbReference type="Proteomes" id="UP000288669"/>
    </source>
</evidence>
<proteinExistence type="predicted"/>
<keyword evidence="5" id="KW-1185">Reference proteome</keyword>
<organism evidence="4 5">
    <name type="scientific">Vagococcus entomophilus</name>
    <dbReference type="NCBI Taxonomy" id="1160095"/>
    <lineage>
        <taxon>Bacteria</taxon>
        <taxon>Bacillati</taxon>
        <taxon>Bacillota</taxon>
        <taxon>Bacilli</taxon>
        <taxon>Lactobacillales</taxon>
        <taxon>Enterococcaceae</taxon>
        <taxon>Vagococcus</taxon>
    </lineage>
</organism>
<protein>
    <submittedName>
        <fullName evidence="4">TetR family transcriptional regulator</fullName>
    </submittedName>
</protein>
<dbReference type="GO" id="GO:0003677">
    <property type="term" value="F:DNA binding"/>
    <property type="evidence" value="ECO:0007669"/>
    <property type="project" value="UniProtKB-UniRule"/>
</dbReference>
<dbReference type="AlphaFoldDB" id="A0A430AFG5"/>
<gene>
    <name evidence="4" type="ORF">CBF30_09275</name>
</gene>
<dbReference type="Gene3D" id="1.10.357.10">
    <property type="entry name" value="Tetracycline Repressor, domain 2"/>
    <property type="match status" value="1"/>
</dbReference>
<dbReference type="RefSeq" id="WP_126825681.1">
    <property type="nucleotide sequence ID" value="NZ_JBHLWU010000001.1"/>
</dbReference>
<evidence type="ECO:0000256" key="1">
    <source>
        <dbReference type="ARBA" id="ARBA00023125"/>
    </source>
</evidence>
<feature type="domain" description="HTH tetR-type" evidence="3">
    <location>
        <begin position="14"/>
        <end position="74"/>
    </location>
</feature>
<dbReference type="PROSITE" id="PS50977">
    <property type="entry name" value="HTH_TETR_2"/>
    <property type="match status" value="1"/>
</dbReference>
<dbReference type="PANTHER" id="PTHR43479:SF7">
    <property type="entry name" value="TETR-FAMILY TRANSCRIPTIONAL REGULATOR"/>
    <property type="match status" value="1"/>
</dbReference>
<keyword evidence="1 2" id="KW-0238">DNA-binding</keyword>